<keyword evidence="2" id="KW-1185">Reference proteome</keyword>
<keyword evidence="1" id="KW-0732">Signal</keyword>
<sequence length="355" mass="40524">MSISIFIRIIIVTFCCLPLFDSVVSGTMKCNGMEELCELRLNQVTLPGTHNSGSGFNGHLYHWGGGIAGSSLWRNQQWSFTRQLDYGIRYFDIDTCYVDKEYSDWWTKGAWACHMGMGTAAYAGPVKKILQQINDWLNKPEHLNEVVVIKFGRDVEVDFKPERIYKSILADLKNLGWKPTPSTKSAKSLTANAEFGKNYQWPKLRDAINTNQRVFLFFSEKLMKFSKPSEFRGTPWIITAEREVKITWPDVGGDCSGVVDKIVKNCKKFKRHGGLLELDVFGFSVTVSTWAMQGKCDKYMQKSMDECFAVTKKYHKTVNAVLADWVDRSKSPNTVLDVARKQNERNIAMFKINGR</sequence>
<dbReference type="OrthoDB" id="1046782at2759"/>
<proteinExistence type="predicted"/>
<dbReference type="InterPro" id="IPR017946">
    <property type="entry name" value="PLC-like_Pdiesterase_TIM-brl"/>
</dbReference>
<dbReference type="InParanoid" id="A0A6P8IET0"/>
<dbReference type="KEGG" id="aten:116300067"/>
<dbReference type="AlphaFoldDB" id="A0A6P8IET0"/>
<dbReference type="GO" id="GO:0006629">
    <property type="term" value="P:lipid metabolic process"/>
    <property type="evidence" value="ECO:0007669"/>
    <property type="project" value="InterPro"/>
</dbReference>
<dbReference type="PANTHER" id="PTHR13593">
    <property type="match status" value="1"/>
</dbReference>
<dbReference type="Proteomes" id="UP000515163">
    <property type="component" value="Unplaced"/>
</dbReference>
<name>A0A6P8IET0_ACTTE</name>
<reference evidence="3" key="1">
    <citation type="submission" date="2025-08" db="UniProtKB">
        <authorList>
            <consortium name="RefSeq"/>
        </authorList>
    </citation>
    <scope>IDENTIFICATION</scope>
    <source>
        <tissue evidence="3">Tentacle</tissue>
    </source>
</reference>
<feature type="signal peptide" evidence="1">
    <location>
        <begin position="1"/>
        <end position="25"/>
    </location>
</feature>
<dbReference type="SUPFAM" id="SSF51695">
    <property type="entry name" value="PLC-like phosphodiesterases"/>
    <property type="match status" value="1"/>
</dbReference>
<evidence type="ECO:0000313" key="3">
    <source>
        <dbReference type="RefSeq" id="XP_031564690.1"/>
    </source>
</evidence>
<dbReference type="PANTHER" id="PTHR13593:SF140">
    <property type="entry name" value="PLC-LIKE PHOSPHODIESTERASE"/>
    <property type="match status" value="1"/>
</dbReference>
<dbReference type="Pfam" id="PF26146">
    <property type="entry name" value="PI-PLC_X"/>
    <property type="match status" value="1"/>
</dbReference>
<feature type="chain" id="PRO_5027984710" evidence="1">
    <location>
        <begin position="26"/>
        <end position="355"/>
    </location>
</feature>
<dbReference type="GO" id="GO:0008081">
    <property type="term" value="F:phosphoric diester hydrolase activity"/>
    <property type="evidence" value="ECO:0007669"/>
    <property type="project" value="InterPro"/>
</dbReference>
<organism evidence="2 3">
    <name type="scientific">Actinia tenebrosa</name>
    <name type="common">Australian red waratah sea anemone</name>
    <dbReference type="NCBI Taxonomy" id="6105"/>
    <lineage>
        <taxon>Eukaryota</taxon>
        <taxon>Metazoa</taxon>
        <taxon>Cnidaria</taxon>
        <taxon>Anthozoa</taxon>
        <taxon>Hexacorallia</taxon>
        <taxon>Actiniaria</taxon>
        <taxon>Actiniidae</taxon>
        <taxon>Actinia</taxon>
    </lineage>
</organism>
<dbReference type="InterPro" id="IPR051057">
    <property type="entry name" value="PI-PLC_domain"/>
</dbReference>
<evidence type="ECO:0000313" key="2">
    <source>
        <dbReference type="Proteomes" id="UP000515163"/>
    </source>
</evidence>
<dbReference type="GeneID" id="116300067"/>
<accession>A0A6P8IET0</accession>
<dbReference type="RefSeq" id="XP_031564690.1">
    <property type="nucleotide sequence ID" value="XM_031708830.1"/>
</dbReference>
<gene>
    <name evidence="3" type="primary">LOC116300067</name>
</gene>
<evidence type="ECO:0000256" key="1">
    <source>
        <dbReference type="SAM" id="SignalP"/>
    </source>
</evidence>
<dbReference type="Gene3D" id="3.20.20.190">
    <property type="entry name" value="Phosphatidylinositol (PI) phosphodiesterase"/>
    <property type="match status" value="1"/>
</dbReference>
<protein>
    <submittedName>
        <fullName evidence="3">Uncharacterized protein LOC116300067</fullName>
    </submittedName>
</protein>
<dbReference type="CDD" id="cd08557">
    <property type="entry name" value="PI-PLCc_bacteria_like"/>
    <property type="match status" value="1"/>
</dbReference>